<dbReference type="Proteomes" id="UP000660861">
    <property type="component" value="Unassembled WGS sequence"/>
</dbReference>
<feature type="domain" description="Spermatogenesis-associated protein 20-like TRX" evidence="1">
    <location>
        <begin position="3"/>
        <end position="157"/>
    </location>
</feature>
<dbReference type="EMBL" id="JACRTC010000005">
    <property type="protein sequence ID" value="MBC8570749.1"/>
    <property type="molecule type" value="Genomic_DNA"/>
</dbReference>
<dbReference type="PANTHER" id="PTHR42899">
    <property type="entry name" value="SPERMATOGENESIS-ASSOCIATED PROTEIN 20"/>
    <property type="match status" value="1"/>
</dbReference>
<dbReference type="InterPro" id="IPR012341">
    <property type="entry name" value="6hp_glycosidase-like_sf"/>
</dbReference>
<dbReference type="Pfam" id="PF03190">
    <property type="entry name" value="Thioredox_DsbH"/>
    <property type="match status" value="1"/>
</dbReference>
<dbReference type="Gene3D" id="3.40.30.10">
    <property type="entry name" value="Glutaredoxin"/>
    <property type="match status" value="1"/>
</dbReference>
<dbReference type="Gene3D" id="1.50.10.10">
    <property type="match status" value="1"/>
</dbReference>
<dbReference type="InterPro" id="IPR004879">
    <property type="entry name" value="Ssp411-like_TRX"/>
</dbReference>
<sequence length="665" mass="75362">MPNWLQFEKSPYLLQHRENPVDWRPWGEEAFQAARQADKPVFLSIGYSTCHWCHVMAHESFEDQTVAEAINQDFIPIKVDREERPDVDAVYMAACTAMTGSGGWPLTVLLTPEQNPFWAGTYLPKRQLLSLLSQAAQLWREDKESLVAAGAELTAHLKRTEEASGGVPDRGLVRQAVSLYAQSFDARWGGFGRAPKFPTPHNLIFLLRYAQRTGDRHAREMAEQTLEAMYRGGLFDHVGGGFARYSTDKKWLAPHFEKMLYDNALLALAYTEVYQETRRPLYAEIVRRTLDYVLRELTDPQGGFYCGQDADSEGVEGKYYVFTPDELKDLLEPRDADIFCRWYGVTPSGNFEGKTILNLIAQEQIDQEPERMKCLREKVYAYRLGRTQLHRDDKVLTAWNGLMIAAMAHAGLALDEPRYLDAAMRAVDFIKRKLTDNSGRLLARWREEQAAHPGKLDDYAFYSWGLLKLYDATFQTQYLAEARRLTVRMYEQFFDEKNGGFYPYASEGEQLITRTKETYDGAMPSGNSVAALVLSRLARLTGESRWRTAADLQLAYLAGAVQEYPAGYGFAMLAFLEELWPSAELVCASQEVPAELTAFLREASRPAMTVLVKTPETAKALGQLVPFTESYPIPEKGVRYYLCQNGACAQPVDSIAQVKAMLEKI</sequence>
<proteinExistence type="predicted"/>
<evidence type="ECO:0000313" key="2">
    <source>
        <dbReference type="EMBL" id="MBC8570749.1"/>
    </source>
</evidence>
<evidence type="ECO:0000313" key="3">
    <source>
        <dbReference type="Proteomes" id="UP000660861"/>
    </source>
</evidence>
<dbReference type="PANTHER" id="PTHR42899:SF1">
    <property type="entry name" value="SPERMATOGENESIS-ASSOCIATED PROTEIN 20"/>
    <property type="match status" value="1"/>
</dbReference>
<name>A0A926I763_9FIRM</name>
<dbReference type="InterPro" id="IPR036249">
    <property type="entry name" value="Thioredoxin-like_sf"/>
</dbReference>
<accession>A0A926I763</accession>
<dbReference type="InterPro" id="IPR024705">
    <property type="entry name" value="Ssp411"/>
</dbReference>
<protein>
    <submittedName>
        <fullName evidence="2">Thioredoxin domain-containing protein</fullName>
    </submittedName>
</protein>
<dbReference type="InterPro" id="IPR008928">
    <property type="entry name" value="6-hairpin_glycosidase_sf"/>
</dbReference>
<dbReference type="GO" id="GO:0005975">
    <property type="term" value="P:carbohydrate metabolic process"/>
    <property type="evidence" value="ECO:0007669"/>
    <property type="project" value="InterPro"/>
</dbReference>
<dbReference type="PIRSF" id="PIRSF006402">
    <property type="entry name" value="UCP006402_thioredoxin"/>
    <property type="match status" value="1"/>
</dbReference>
<gene>
    <name evidence="2" type="ORF">H8709_07905</name>
</gene>
<reference evidence="2" key="1">
    <citation type="submission" date="2020-08" db="EMBL/GenBank/DDBJ databases">
        <title>Genome public.</title>
        <authorList>
            <person name="Liu C."/>
            <person name="Sun Q."/>
        </authorList>
    </citation>
    <scope>NUCLEOTIDE SEQUENCE</scope>
    <source>
        <strain evidence="2">NSJ-54</strain>
    </source>
</reference>
<dbReference type="SUPFAM" id="SSF52833">
    <property type="entry name" value="Thioredoxin-like"/>
    <property type="match status" value="1"/>
</dbReference>
<dbReference type="CDD" id="cd02955">
    <property type="entry name" value="SSP411"/>
    <property type="match status" value="1"/>
</dbReference>
<comment type="caution">
    <text evidence="2">The sequence shown here is derived from an EMBL/GenBank/DDBJ whole genome shotgun (WGS) entry which is preliminary data.</text>
</comment>
<dbReference type="RefSeq" id="WP_262397844.1">
    <property type="nucleotide sequence ID" value="NZ_JACRTC010000005.1"/>
</dbReference>
<dbReference type="AlphaFoldDB" id="A0A926I763"/>
<organism evidence="2 3">
    <name type="scientific">Zongyangia hominis</name>
    <dbReference type="NCBI Taxonomy" id="2763677"/>
    <lineage>
        <taxon>Bacteria</taxon>
        <taxon>Bacillati</taxon>
        <taxon>Bacillota</taxon>
        <taxon>Clostridia</taxon>
        <taxon>Eubacteriales</taxon>
        <taxon>Oscillospiraceae</taxon>
        <taxon>Zongyangia</taxon>
    </lineage>
</organism>
<dbReference type="Gene3D" id="1.50.10.20">
    <property type="match status" value="1"/>
</dbReference>
<keyword evidence="3" id="KW-1185">Reference proteome</keyword>
<dbReference type="SUPFAM" id="SSF48208">
    <property type="entry name" value="Six-hairpin glycosidases"/>
    <property type="match status" value="1"/>
</dbReference>
<evidence type="ECO:0000259" key="1">
    <source>
        <dbReference type="Pfam" id="PF03190"/>
    </source>
</evidence>